<keyword evidence="2" id="KW-1185">Reference proteome</keyword>
<proteinExistence type="predicted"/>
<protein>
    <submittedName>
        <fullName evidence="1">Uncharacterized protein</fullName>
    </submittedName>
</protein>
<organism evidence="1 2">
    <name type="scientific">Rangifer tarandus platyrhynchus</name>
    <name type="common">Svalbard reindeer</name>
    <dbReference type="NCBI Taxonomy" id="3082113"/>
    <lineage>
        <taxon>Eukaryota</taxon>
        <taxon>Metazoa</taxon>
        <taxon>Chordata</taxon>
        <taxon>Craniata</taxon>
        <taxon>Vertebrata</taxon>
        <taxon>Euteleostomi</taxon>
        <taxon>Mammalia</taxon>
        <taxon>Eutheria</taxon>
        <taxon>Laurasiatheria</taxon>
        <taxon>Artiodactyla</taxon>
        <taxon>Ruminantia</taxon>
        <taxon>Pecora</taxon>
        <taxon>Cervidae</taxon>
        <taxon>Odocoileinae</taxon>
        <taxon>Rangifer</taxon>
    </lineage>
</organism>
<reference evidence="1" key="1">
    <citation type="submission" date="2023-04" db="EMBL/GenBank/DDBJ databases">
        <authorList>
            <consortium name="ELIXIR-Norway"/>
        </authorList>
    </citation>
    <scope>NUCLEOTIDE SEQUENCE [LARGE SCALE GENOMIC DNA]</scope>
</reference>
<evidence type="ECO:0000313" key="2">
    <source>
        <dbReference type="Proteomes" id="UP001176941"/>
    </source>
</evidence>
<name>A0ABN8ZXN1_RANTA</name>
<sequence length="102" mass="11183">MIVYLVLIEGALKLKFGKTIINHIKLRCIYGFLGGSGYKESACNVGDLGSIPGSEKSPGMAPHSSVVALRIPWTGAWWATVYVMAEFDLTEQLTFHLHLGLF</sequence>
<evidence type="ECO:0000313" key="1">
    <source>
        <dbReference type="EMBL" id="CAI9177551.1"/>
    </source>
</evidence>
<accession>A0ABN8ZXN1</accession>
<gene>
    <name evidence="1" type="ORF">MRATA1EN1_LOCUS26513</name>
</gene>
<dbReference type="EMBL" id="OX459943">
    <property type="protein sequence ID" value="CAI9177551.1"/>
    <property type="molecule type" value="Genomic_DNA"/>
</dbReference>
<dbReference type="Proteomes" id="UP001176941">
    <property type="component" value="Chromosome 7"/>
</dbReference>